<feature type="compositionally biased region" description="Polar residues" evidence="5">
    <location>
        <begin position="323"/>
        <end position="334"/>
    </location>
</feature>
<comment type="similarity">
    <text evidence="1">Belongs to the paxM FAD-dependent monooxygenase family.</text>
</comment>
<dbReference type="AlphaFoldDB" id="A0A9P5VQ34"/>
<evidence type="ECO:0000256" key="6">
    <source>
        <dbReference type="SAM" id="Phobius"/>
    </source>
</evidence>
<feature type="region of interest" description="Disordered" evidence="5">
    <location>
        <begin position="318"/>
        <end position="338"/>
    </location>
</feature>
<dbReference type="Proteomes" id="UP000696485">
    <property type="component" value="Unassembled WGS sequence"/>
</dbReference>
<dbReference type="SUPFAM" id="SSF51905">
    <property type="entry name" value="FAD/NAD(P)-binding domain"/>
    <property type="match status" value="1"/>
</dbReference>
<name>A0A9P5VQ34_9FUNG</name>
<dbReference type="InterPro" id="IPR036188">
    <property type="entry name" value="FAD/NAD-bd_sf"/>
</dbReference>
<dbReference type="EMBL" id="JAAAUY010000067">
    <property type="protein sequence ID" value="KAF9336235.1"/>
    <property type="molecule type" value="Genomic_DNA"/>
</dbReference>
<keyword evidence="3" id="KW-0274">FAD</keyword>
<comment type="caution">
    <text evidence="8">The sequence shown here is derived from an EMBL/GenBank/DDBJ whole genome shotgun (WGS) entry which is preliminary data.</text>
</comment>
<keyword evidence="2" id="KW-0285">Flavoprotein</keyword>
<evidence type="ECO:0000256" key="5">
    <source>
        <dbReference type="SAM" id="MobiDB-lite"/>
    </source>
</evidence>
<feature type="compositionally biased region" description="Low complexity" evidence="5">
    <location>
        <begin position="372"/>
        <end position="417"/>
    </location>
</feature>
<keyword evidence="4" id="KW-0560">Oxidoreductase</keyword>
<dbReference type="Pfam" id="PF01494">
    <property type="entry name" value="FAD_binding_3"/>
    <property type="match status" value="2"/>
</dbReference>
<feature type="region of interest" description="Disordered" evidence="5">
    <location>
        <begin position="1"/>
        <end position="35"/>
    </location>
</feature>
<dbReference type="PANTHER" id="PTHR47356:SF2">
    <property type="entry name" value="FAD-BINDING DOMAIN-CONTAINING PROTEIN-RELATED"/>
    <property type="match status" value="1"/>
</dbReference>
<accession>A0A9P5VQ34</accession>
<dbReference type="InterPro" id="IPR050562">
    <property type="entry name" value="FAD_mOase_fung"/>
</dbReference>
<protein>
    <recommendedName>
        <fullName evidence="7">FAD-binding domain-containing protein</fullName>
    </recommendedName>
</protein>
<dbReference type="GO" id="GO:0004497">
    <property type="term" value="F:monooxygenase activity"/>
    <property type="evidence" value="ECO:0007669"/>
    <property type="project" value="InterPro"/>
</dbReference>
<proteinExistence type="inferred from homology"/>
<dbReference type="PANTHER" id="PTHR47356">
    <property type="entry name" value="FAD-DEPENDENT MONOOXYGENASE ASQG-RELATED"/>
    <property type="match status" value="1"/>
</dbReference>
<dbReference type="GO" id="GO:0071949">
    <property type="term" value="F:FAD binding"/>
    <property type="evidence" value="ECO:0007669"/>
    <property type="project" value="InterPro"/>
</dbReference>
<dbReference type="Gene3D" id="3.50.50.60">
    <property type="entry name" value="FAD/NAD(P)-binding domain"/>
    <property type="match status" value="2"/>
</dbReference>
<keyword evidence="6" id="KW-0812">Transmembrane</keyword>
<feature type="region of interest" description="Disordered" evidence="5">
    <location>
        <begin position="372"/>
        <end position="418"/>
    </location>
</feature>
<feature type="compositionally biased region" description="Polar residues" evidence="5">
    <location>
        <begin position="11"/>
        <end position="27"/>
    </location>
</feature>
<dbReference type="PRINTS" id="PR00420">
    <property type="entry name" value="RNGMNOXGNASE"/>
</dbReference>
<evidence type="ECO:0000256" key="4">
    <source>
        <dbReference type="ARBA" id="ARBA00023002"/>
    </source>
</evidence>
<reference evidence="8" key="1">
    <citation type="journal article" date="2020" name="Fungal Divers.">
        <title>Resolving the Mortierellaceae phylogeny through synthesis of multi-gene phylogenetics and phylogenomics.</title>
        <authorList>
            <person name="Vandepol N."/>
            <person name="Liber J."/>
            <person name="Desiro A."/>
            <person name="Na H."/>
            <person name="Kennedy M."/>
            <person name="Barry K."/>
            <person name="Grigoriev I.V."/>
            <person name="Miller A.N."/>
            <person name="O'Donnell K."/>
            <person name="Stajich J.E."/>
            <person name="Bonito G."/>
        </authorList>
    </citation>
    <scope>NUCLEOTIDE SEQUENCE</scope>
    <source>
        <strain evidence="8">NVP1</strain>
    </source>
</reference>
<keyword evidence="6" id="KW-0472">Membrane</keyword>
<dbReference type="InterPro" id="IPR002938">
    <property type="entry name" value="FAD-bd"/>
</dbReference>
<organism evidence="8 9">
    <name type="scientific">Podila minutissima</name>
    <dbReference type="NCBI Taxonomy" id="64525"/>
    <lineage>
        <taxon>Eukaryota</taxon>
        <taxon>Fungi</taxon>
        <taxon>Fungi incertae sedis</taxon>
        <taxon>Mucoromycota</taxon>
        <taxon>Mortierellomycotina</taxon>
        <taxon>Mortierellomycetes</taxon>
        <taxon>Mortierellales</taxon>
        <taxon>Mortierellaceae</taxon>
        <taxon>Podila</taxon>
    </lineage>
</organism>
<evidence type="ECO:0000256" key="3">
    <source>
        <dbReference type="ARBA" id="ARBA00022827"/>
    </source>
</evidence>
<evidence type="ECO:0000256" key="2">
    <source>
        <dbReference type="ARBA" id="ARBA00022630"/>
    </source>
</evidence>
<evidence type="ECO:0000259" key="7">
    <source>
        <dbReference type="Pfam" id="PF01494"/>
    </source>
</evidence>
<evidence type="ECO:0000313" key="8">
    <source>
        <dbReference type="EMBL" id="KAF9336235.1"/>
    </source>
</evidence>
<evidence type="ECO:0000313" key="9">
    <source>
        <dbReference type="Proteomes" id="UP000696485"/>
    </source>
</evidence>
<evidence type="ECO:0000256" key="1">
    <source>
        <dbReference type="ARBA" id="ARBA00007992"/>
    </source>
</evidence>
<feature type="transmembrane region" description="Helical" evidence="6">
    <location>
        <begin position="76"/>
        <end position="97"/>
    </location>
</feature>
<feature type="domain" description="FAD-binding" evidence="7">
    <location>
        <begin position="408"/>
        <end position="547"/>
    </location>
</feature>
<keyword evidence="6" id="KW-1133">Transmembrane helix</keyword>
<feature type="domain" description="FAD-binding" evidence="7">
    <location>
        <begin position="74"/>
        <end position="246"/>
    </location>
</feature>
<keyword evidence="9" id="KW-1185">Reference proteome</keyword>
<sequence>MPYRTKAGRPSVSSQDNHTSSTISSNPDDNDAFYPELKSLPRAHAPLATNNPSHAIPFDMSILTISHKRDMSSVKAIIVGGGITGLAIAIMMELGGMEYEILERSTGSEPEIGSSVALGPPALRLLEQMGLLPQIEKASKIVTGLTVVDGECRRVGRVDGVDEERYGYPYRMLTRKIFLDILMNKVNKNHLHQGKLVVETLQNPNGVSCKCSDGSTYYGDIIIGADGANSLTREKMYLQLKEQGKLPEVDMDYSIYENTTIGGVTKPLDHNLYPAAKNDTAEIQVIYTKDYPCTLWYMPVADSRVAWSISNSSAPKIKHHPYSHSQGHPMSSAMSPEVGYATASTTRTASVSASTAAGIVLLTSTSPVVSMSTSSSTASVTTPHHTTSVLSSSSSTTSTASSSQGSSMTPPLSKSSSHQSRINHDWYIGTSIDFESQFKDLLDKRCAMGVGTVRDFMKNTPKRAITAVDLEERLYKTWHHGRIVLVGDACHQHLVIGGQGAIQGLLDGVCLVNLLYDMEHTTPHEISKAFKKYHSKRSPVVKSTIEETAVLDKMFHGQGFKAGLMRRFMFSTTWSFNLKNDKFNNNRPQLSFLPFVEDRGLCKANRQKVSGRLTRKTFAI</sequence>
<gene>
    <name evidence="8" type="ORF">BG006_009293</name>
</gene>